<feature type="compositionally biased region" description="Basic and acidic residues" evidence="11">
    <location>
        <begin position="273"/>
        <end position="282"/>
    </location>
</feature>
<feature type="region of interest" description="Disordered" evidence="11">
    <location>
        <begin position="590"/>
        <end position="620"/>
    </location>
</feature>
<evidence type="ECO:0000256" key="5">
    <source>
        <dbReference type="ARBA" id="ARBA00022741"/>
    </source>
</evidence>
<comment type="subunit">
    <text evidence="10">ORC is composed of six subunits.</text>
</comment>
<evidence type="ECO:0000256" key="11">
    <source>
        <dbReference type="SAM" id="MobiDB-lite"/>
    </source>
</evidence>
<feature type="region of interest" description="Disordered" evidence="11">
    <location>
        <begin position="1"/>
        <end position="38"/>
    </location>
</feature>
<dbReference type="InterPro" id="IPR050311">
    <property type="entry name" value="ORC1/CDC6"/>
</dbReference>
<keyword evidence="7" id="KW-0460">Magnesium</keyword>
<dbReference type="PROSITE" id="PS51038">
    <property type="entry name" value="BAH"/>
    <property type="match status" value="1"/>
</dbReference>
<evidence type="ECO:0000256" key="7">
    <source>
        <dbReference type="ARBA" id="ARBA00022842"/>
    </source>
</evidence>
<dbReference type="GO" id="GO:0000785">
    <property type="term" value="C:chromatin"/>
    <property type="evidence" value="ECO:0007669"/>
    <property type="project" value="EnsemblFungi"/>
</dbReference>
<evidence type="ECO:0000313" key="14">
    <source>
        <dbReference type="Proteomes" id="UP000016923"/>
    </source>
</evidence>
<sequence length="790" mass="87021">MPLLQQPQKSDRKSRVPKVVPGVIREDSDDELGDDDHPWEWIYSDEDAAADEGSADGRKRKRAVAETTIVGARMGDFECFLGDTVLLKAEGSNEAWVGIICEFIDDDGDDGEKAAHFMWFSTEKEIRNKDKKRSDYMPNELYISPSWDVNPLTSINGSANVMSPQVFQQKFPSGRINKNSKDAGKTFVCRRGCNTRTASYTDEFVWEDIFKGRAEDIEYLIELVKTGTKATRKRRTTKAAPVYKEEGSDGEADDNDKDVYKDDGNAGDLDEKDGEKDKEYRTPRKKVKTFDVARTPTTKPKTPSKLMTPSNRRVILKKQLEFTPLATRTLSPNHFQASPFQKARQQLHVASVPTSLPCRESEFALVYSHLEAAITEGTGSCIYISGTPGTGKTATVREVVASLDYAVQTDELDDFIFVEINGMKITDPHQSYSLLWEALKGQRVSPGQALDLLEHEFSNPSPRRVPCVVLMDELDQLVTKNQGVMYNFFNWPGLRHSRLIVLAVANTMDLPERTLSNKISSRLGLTRITFPGYNHEQLMKIIQSRLEGVPGGTVDPDAIQFASRKVAAVSGDARRALDICRRAVELAETEARQQQEADAPPSPSKSLKVRGTGAAPAEARKRSLAGRVTIDTIRKAIAEATSSPLQQYLRALPFASRLLLAALLARTQRTGIAESTFGDVLEETQRALRFAVTVASGTKDGRAMEALLTGHSVLTGDAVARTQAAIMAASRGVRLAGLGPAVVDLAGAGIVYLEGHRVERPSKIRLAIGDEDVKLAFRDDPEVKAAGLFA</sequence>
<dbReference type="STRING" id="1262450.S3BZ28"/>
<keyword evidence="14" id="KW-1185">Reference proteome</keyword>
<dbReference type="InterPro" id="IPR048867">
    <property type="entry name" value="WHD_ORC1"/>
</dbReference>
<dbReference type="SMART" id="SM00382">
    <property type="entry name" value="AAA"/>
    <property type="match status" value="1"/>
</dbReference>
<dbReference type="GO" id="GO:0046872">
    <property type="term" value="F:metal ion binding"/>
    <property type="evidence" value="ECO:0007669"/>
    <property type="project" value="UniProtKB-KW"/>
</dbReference>
<feature type="domain" description="BAH" evidence="12">
    <location>
        <begin position="77"/>
        <end position="204"/>
    </location>
</feature>
<keyword evidence="3 10" id="KW-0235">DNA replication</keyword>
<evidence type="ECO:0000256" key="8">
    <source>
        <dbReference type="ARBA" id="ARBA00023125"/>
    </source>
</evidence>
<dbReference type="InterPro" id="IPR003593">
    <property type="entry name" value="AAA+_ATPase"/>
</dbReference>
<dbReference type="HOGENOM" id="CLU_012774_1_1_1"/>
<dbReference type="Proteomes" id="UP000016923">
    <property type="component" value="Unassembled WGS sequence"/>
</dbReference>
<evidence type="ECO:0000256" key="3">
    <source>
        <dbReference type="ARBA" id="ARBA00022705"/>
    </source>
</evidence>
<evidence type="ECO:0000256" key="6">
    <source>
        <dbReference type="ARBA" id="ARBA00022840"/>
    </source>
</evidence>
<dbReference type="SUPFAM" id="SSF82061">
    <property type="entry name" value="BAH domain"/>
    <property type="match status" value="1"/>
</dbReference>
<accession>S3BZ28</accession>
<dbReference type="VEuPathDB" id="FungiDB:F503_06250"/>
<gene>
    <name evidence="13" type="ORF">F503_06250</name>
</gene>
<dbReference type="InterPro" id="IPR054425">
    <property type="entry name" value="Cdc6_ORC1-like_ATPase_lid"/>
</dbReference>
<keyword evidence="6 10" id="KW-0067">ATP-binding</keyword>
<dbReference type="GO" id="GO:0033260">
    <property type="term" value="P:nuclear DNA replication"/>
    <property type="evidence" value="ECO:0007669"/>
    <property type="project" value="EnsemblFungi"/>
</dbReference>
<dbReference type="AlphaFoldDB" id="S3BZ28"/>
<dbReference type="GO" id="GO:0006270">
    <property type="term" value="P:DNA replication initiation"/>
    <property type="evidence" value="ECO:0007669"/>
    <property type="project" value="TreeGrafter"/>
</dbReference>
<comment type="similarity">
    <text evidence="2 10">Belongs to the ORC1 family.</text>
</comment>
<dbReference type="EMBL" id="KE148159">
    <property type="protein sequence ID" value="EPE04701.1"/>
    <property type="molecule type" value="Genomic_DNA"/>
</dbReference>
<dbReference type="PANTHER" id="PTHR10763">
    <property type="entry name" value="CELL DIVISION CONTROL PROTEIN 6-RELATED"/>
    <property type="match status" value="1"/>
</dbReference>
<keyword evidence="9 10" id="KW-0539">Nucleus</keyword>
<keyword evidence="8 10" id="KW-0238">DNA-binding</keyword>
<evidence type="ECO:0000313" key="13">
    <source>
        <dbReference type="EMBL" id="EPE04701.1"/>
    </source>
</evidence>
<dbReference type="GO" id="GO:0005664">
    <property type="term" value="C:nuclear origin of replication recognition complex"/>
    <property type="evidence" value="ECO:0007669"/>
    <property type="project" value="EnsemblFungi"/>
</dbReference>
<dbReference type="Pfam" id="PF01426">
    <property type="entry name" value="BAH"/>
    <property type="match status" value="1"/>
</dbReference>
<dbReference type="InterPro" id="IPR027417">
    <property type="entry name" value="P-loop_NTPase"/>
</dbReference>
<dbReference type="PANTHER" id="PTHR10763:SF23">
    <property type="entry name" value="ORIGIN RECOGNITION COMPLEX SUBUNIT 1"/>
    <property type="match status" value="1"/>
</dbReference>
<dbReference type="GO" id="GO:0033314">
    <property type="term" value="P:mitotic DNA replication checkpoint signaling"/>
    <property type="evidence" value="ECO:0007669"/>
    <property type="project" value="EnsemblFungi"/>
</dbReference>
<dbReference type="SUPFAM" id="SSF52540">
    <property type="entry name" value="P-loop containing nucleoside triphosphate hydrolases"/>
    <property type="match status" value="1"/>
</dbReference>
<reference evidence="13 14" key="1">
    <citation type="journal article" date="2013" name="BMC Genomics">
        <title>The genome and transcriptome of the pine saprophyte Ophiostoma piceae, and a comparison with the bark beetle-associated pine pathogen Grosmannia clavigera.</title>
        <authorList>
            <person name="Haridas S."/>
            <person name="Wang Y."/>
            <person name="Lim L."/>
            <person name="Massoumi Alamouti S."/>
            <person name="Jackman S."/>
            <person name="Docking R."/>
            <person name="Robertson G."/>
            <person name="Birol I."/>
            <person name="Bohlmann J."/>
            <person name="Breuil C."/>
        </authorList>
    </citation>
    <scope>NUCLEOTIDE SEQUENCE [LARGE SCALE GENOMIC DNA]</scope>
    <source>
        <strain evidence="13 14">UAMH 11346</strain>
    </source>
</reference>
<feature type="region of interest" description="Disordered" evidence="11">
    <location>
        <begin position="230"/>
        <end position="284"/>
    </location>
</feature>
<dbReference type="GO" id="GO:0016887">
    <property type="term" value="F:ATP hydrolysis activity"/>
    <property type="evidence" value="ECO:0007669"/>
    <property type="project" value="InterPro"/>
</dbReference>
<dbReference type="Gene3D" id="1.10.8.60">
    <property type="match status" value="1"/>
</dbReference>
<proteinExistence type="inferred from homology"/>
<evidence type="ECO:0000256" key="2">
    <source>
        <dbReference type="ARBA" id="ARBA00008398"/>
    </source>
</evidence>
<dbReference type="CDD" id="cd18139">
    <property type="entry name" value="HLD_clamp_RarA"/>
    <property type="match status" value="1"/>
</dbReference>
<organism evidence="13 14">
    <name type="scientific">Ophiostoma piceae (strain UAMH 11346)</name>
    <name type="common">Sap stain fungus</name>
    <dbReference type="NCBI Taxonomy" id="1262450"/>
    <lineage>
        <taxon>Eukaryota</taxon>
        <taxon>Fungi</taxon>
        <taxon>Dikarya</taxon>
        <taxon>Ascomycota</taxon>
        <taxon>Pezizomycotina</taxon>
        <taxon>Sordariomycetes</taxon>
        <taxon>Sordariomycetidae</taxon>
        <taxon>Ophiostomatales</taxon>
        <taxon>Ophiostomataceae</taxon>
        <taxon>Ophiostoma</taxon>
    </lineage>
</organism>
<evidence type="ECO:0000256" key="9">
    <source>
        <dbReference type="ARBA" id="ARBA00023242"/>
    </source>
</evidence>
<dbReference type="InterPro" id="IPR043151">
    <property type="entry name" value="BAH_sf"/>
</dbReference>
<dbReference type="GO" id="GO:0005524">
    <property type="term" value="F:ATP binding"/>
    <property type="evidence" value="ECO:0007669"/>
    <property type="project" value="UniProtKB-KW"/>
</dbReference>
<dbReference type="InterPro" id="IPR001025">
    <property type="entry name" value="BAH_dom"/>
</dbReference>
<dbReference type="eggNOG" id="KOG1514">
    <property type="taxonomic scope" value="Eukaryota"/>
</dbReference>
<protein>
    <recommendedName>
        <fullName evidence="10">Origin recognition complex subunit 1</fullName>
    </recommendedName>
</protein>
<dbReference type="Pfam" id="PF21312">
    <property type="entry name" value="WHD_ORC1"/>
    <property type="match status" value="1"/>
</dbReference>
<evidence type="ECO:0000256" key="1">
    <source>
        <dbReference type="ARBA" id="ARBA00004123"/>
    </source>
</evidence>
<dbReference type="CDD" id="cd00009">
    <property type="entry name" value="AAA"/>
    <property type="match status" value="1"/>
</dbReference>
<comment type="function">
    <text evidence="10">Component of the origin recognition complex (ORC) that binds origins of replication. DNA-binding is ATP-dependent, however specific DNA sequences that define origins of replication have not been identified so far. ORC is required to assemble the pre-replication complex necessary to initiate DNA replication.</text>
</comment>
<evidence type="ECO:0000256" key="4">
    <source>
        <dbReference type="ARBA" id="ARBA00022723"/>
    </source>
</evidence>
<comment type="subcellular location">
    <subcellularLocation>
        <location evidence="1 10">Nucleus</location>
    </subcellularLocation>
</comment>
<dbReference type="Pfam" id="PF22606">
    <property type="entry name" value="Cdc6-ORC-like_ATPase_lid"/>
    <property type="match status" value="1"/>
</dbReference>
<dbReference type="Gene3D" id="3.40.50.300">
    <property type="entry name" value="P-loop containing nucleotide triphosphate hydrolases"/>
    <property type="match status" value="1"/>
</dbReference>
<dbReference type="FunFam" id="3.40.50.300:FF:000199">
    <property type="entry name" value="Origin recognition complex subunit 1"/>
    <property type="match status" value="1"/>
</dbReference>
<name>S3BZ28_OPHP1</name>
<keyword evidence="5 10" id="KW-0547">Nucleotide-binding</keyword>
<dbReference type="OrthoDB" id="1926878at2759"/>
<dbReference type="InterPro" id="IPR003959">
    <property type="entry name" value="ATPase_AAA_core"/>
</dbReference>
<dbReference type="OMA" id="YEDHPWE"/>
<dbReference type="Gene3D" id="2.30.30.490">
    <property type="match status" value="1"/>
</dbReference>
<dbReference type="GO" id="GO:0003682">
    <property type="term" value="F:chromatin binding"/>
    <property type="evidence" value="ECO:0007669"/>
    <property type="project" value="InterPro"/>
</dbReference>
<dbReference type="GO" id="GO:0003688">
    <property type="term" value="F:DNA replication origin binding"/>
    <property type="evidence" value="ECO:0007669"/>
    <property type="project" value="EnsemblFungi"/>
</dbReference>
<evidence type="ECO:0000259" key="12">
    <source>
        <dbReference type="PROSITE" id="PS51038"/>
    </source>
</evidence>
<dbReference type="Pfam" id="PF00004">
    <property type="entry name" value="AAA"/>
    <property type="match status" value="1"/>
</dbReference>
<evidence type="ECO:0000256" key="10">
    <source>
        <dbReference type="RuleBase" id="RU365058"/>
    </source>
</evidence>
<keyword evidence="4" id="KW-0479">Metal-binding</keyword>